<reference evidence="1 2" key="1">
    <citation type="journal article" date="2018" name="Front. Plant Sci.">
        <title>Red Clover (Trifolium pratense) and Zigzag Clover (T. medium) - A Picture of Genomic Similarities and Differences.</title>
        <authorList>
            <person name="Dluhosova J."/>
            <person name="Istvanek J."/>
            <person name="Nedelnik J."/>
            <person name="Repkova J."/>
        </authorList>
    </citation>
    <scope>NUCLEOTIDE SEQUENCE [LARGE SCALE GENOMIC DNA]</scope>
    <source>
        <strain evidence="2">cv. 10/8</strain>
        <tissue evidence="1">Leaf</tissue>
    </source>
</reference>
<accession>A0A392VB39</accession>
<organism evidence="1 2">
    <name type="scientific">Trifolium medium</name>
    <dbReference type="NCBI Taxonomy" id="97028"/>
    <lineage>
        <taxon>Eukaryota</taxon>
        <taxon>Viridiplantae</taxon>
        <taxon>Streptophyta</taxon>
        <taxon>Embryophyta</taxon>
        <taxon>Tracheophyta</taxon>
        <taxon>Spermatophyta</taxon>
        <taxon>Magnoliopsida</taxon>
        <taxon>eudicotyledons</taxon>
        <taxon>Gunneridae</taxon>
        <taxon>Pentapetalae</taxon>
        <taxon>rosids</taxon>
        <taxon>fabids</taxon>
        <taxon>Fabales</taxon>
        <taxon>Fabaceae</taxon>
        <taxon>Papilionoideae</taxon>
        <taxon>50 kb inversion clade</taxon>
        <taxon>NPAAA clade</taxon>
        <taxon>Hologalegina</taxon>
        <taxon>IRL clade</taxon>
        <taxon>Trifolieae</taxon>
        <taxon>Trifolium</taxon>
    </lineage>
</organism>
<feature type="non-terminal residue" evidence="1">
    <location>
        <position position="28"/>
    </location>
</feature>
<evidence type="ECO:0000313" key="1">
    <source>
        <dbReference type="EMBL" id="MCI83700.1"/>
    </source>
</evidence>
<dbReference type="Proteomes" id="UP000265520">
    <property type="component" value="Unassembled WGS sequence"/>
</dbReference>
<evidence type="ECO:0000313" key="2">
    <source>
        <dbReference type="Proteomes" id="UP000265520"/>
    </source>
</evidence>
<sequence length="28" mass="3121">MSMFLELDGSVSGNVLFGDDFKIQVKDK</sequence>
<comment type="caution">
    <text evidence="1">The sequence shown here is derived from an EMBL/GenBank/DDBJ whole genome shotgun (WGS) entry which is preliminary data.</text>
</comment>
<protein>
    <submittedName>
        <fullName evidence="1">Uncharacterized protein</fullName>
    </submittedName>
</protein>
<dbReference type="EMBL" id="LXQA011073360">
    <property type="protein sequence ID" value="MCI83700.1"/>
    <property type="molecule type" value="Genomic_DNA"/>
</dbReference>
<keyword evidence="2" id="KW-1185">Reference proteome</keyword>
<proteinExistence type="predicted"/>
<dbReference type="AlphaFoldDB" id="A0A392VB39"/>
<name>A0A392VB39_9FABA</name>